<feature type="region of interest" description="Disordered" evidence="1">
    <location>
        <begin position="1"/>
        <end position="37"/>
    </location>
</feature>
<evidence type="ECO:0000313" key="3">
    <source>
        <dbReference type="Proteomes" id="UP000521748"/>
    </source>
</evidence>
<proteinExistence type="predicted"/>
<reference evidence="2 3" key="1">
    <citation type="submission" date="2020-07" db="EMBL/GenBank/DDBJ databases">
        <title>Sequencing the genomes of 1000 actinobacteria strains.</title>
        <authorList>
            <person name="Klenk H.-P."/>
        </authorList>
    </citation>
    <scope>NUCLEOTIDE SEQUENCE [LARGE SCALE GENOMIC DNA]</scope>
    <source>
        <strain evidence="2 3">DSM 102047</strain>
    </source>
</reference>
<protein>
    <submittedName>
        <fullName evidence="2">Uncharacterized protein</fullName>
    </submittedName>
</protein>
<name>A0A7Y9LUD9_9MICC</name>
<dbReference type="AlphaFoldDB" id="A0A7Y9LUD9"/>
<evidence type="ECO:0000256" key="1">
    <source>
        <dbReference type="SAM" id="MobiDB-lite"/>
    </source>
</evidence>
<evidence type="ECO:0000313" key="2">
    <source>
        <dbReference type="EMBL" id="NYE95799.1"/>
    </source>
</evidence>
<sequence>MTAEPSASSSPSASSTPTSTQTPSATPSPTATPTAIPVTPVVPTISCKVGTVDFSIVVNNPTMTGVVYTQTSTGSETTEVVTVTAAAAPGYIIAPGATTAWTFPATLCYDPGTGGGGA</sequence>
<comment type="caution">
    <text evidence="2">The sequence shown here is derived from an EMBL/GenBank/DDBJ whole genome shotgun (WGS) entry which is preliminary data.</text>
</comment>
<keyword evidence="3" id="KW-1185">Reference proteome</keyword>
<accession>A0A7Y9LUD9</accession>
<gene>
    <name evidence="2" type="ORF">FHU41_002049</name>
</gene>
<dbReference type="EMBL" id="JACBYQ010000002">
    <property type="protein sequence ID" value="NYE95799.1"/>
    <property type="molecule type" value="Genomic_DNA"/>
</dbReference>
<dbReference type="Proteomes" id="UP000521748">
    <property type="component" value="Unassembled WGS sequence"/>
</dbReference>
<organism evidence="2 3">
    <name type="scientific">Psychromicrobium silvestre</name>
    <dbReference type="NCBI Taxonomy" id="1645614"/>
    <lineage>
        <taxon>Bacteria</taxon>
        <taxon>Bacillati</taxon>
        <taxon>Actinomycetota</taxon>
        <taxon>Actinomycetes</taxon>
        <taxon>Micrococcales</taxon>
        <taxon>Micrococcaceae</taxon>
        <taxon>Psychromicrobium</taxon>
    </lineage>
</organism>